<evidence type="ECO:0000313" key="1">
    <source>
        <dbReference type="EMBL" id="CAB4188170.1"/>
    </source>
</evidence>
<protein>
    <submittedName>
        <fullName evidence="1">Uncharacterized protein</fullName>
    </submittedName>
</protein>
<organism evidence="1">
    <name type="scientific">uncultured Caudovirales phage</name>
    <dbReference type="NCBI Taxonomy" id="2100421"/>
    <lineage>
        <taxon>Viruses</taxon>
        <taxon>Duplodnaviria</taxon>
        <taxon>Heunggongvirae</taxon>
        <taxon>Uroviricota</taxon>
        <taxon>Caudoviricetes</taxon>
        <taxon>Peduoviridae</taxon>
        <taxon>Maltschvirus</taxon>
        <taxon>Maltschvirus maltsch</taxon>
    </lineage>
</organism>
<gene>
    <name evidence="1" type="ORF">UFOVP1165_63</name>
</gene>
<sequence length="146" mass="14725">MADVRSTVTTPIASDFAIGAAVDNVGTPIVVDRVAGTAYILDSTDTVTAIGGGGGGGAPVGASYLTLGLNGVLTAERVMTAGTAILFADTGANGTLTISVNTLDTVPAPVASVQFNQQQALQFRFENRTSDPGAPLAGQTWLRTDL</sequence>
<name>A0A6J5QUE7_9CAUD</name>
<proteinExistence type="predicted"/>
<reference evidence="1" key="1">
    <citation type="submission" date="2020-05" db="EMBL/GenBank/DDBJ databases">
        <authorList>
            <person name="Chiriac C."/>
            <person name="Salcher M."/>
            <person name="Ghai R."/>
            <person name="Kavagutti S V."/>
        </authorList>
    </citation>
    <scope>NUCLEOTIDE SEQUENCE</scope>
</reference>
<accession>A0A6J5QUE7</accession>
<dbReference type="EMBL" id="LR797120">
    <property type="protein sequence ID" value="CAB4188170.1"/>
    <property type="molecule type" value="Genomic_DNA"/>
</dbReference>